<feature type="compositionally biased region" description="Basic and acidic residues" evidence="5">
    <location>
        <begin position="338"/>
        <end position="347"/>
    </location>
</feature>
<feature type="transmembrane region" description="Helical" evidence="6">
    <location>
        <begin position="235"/>
        <end position="253"/>
    </location>
</feature>
<feature type="compositionally biased region" description="Basic residues" evidence="5">
    <location>
        <begin position="310"/>
        <end position="328"/>
    </location>
</feature>
<keyword evidence="3 6" id="KW-1133">Transmembrane helix</keyword>
<evidence type="ECO:0000256" key="1">
    <source>
        <dbReference type="ARBA" id="ARBA00004141"/>
    </source>
</evidence>
<dbReference type="PANTHER" id="PTHR31465">
    <property type="entry name" value="PROTEIN RTA1-RELATED"/>
    <property type="match status" value="1"/>
</dbReference>
<reference evidence="7" key="1">
    <citation type="submission" date="2021-12" db="EMBL/GenBank/DDBJ databases">
        <title>Convergent genome expansion in fungi linked to evolution of root-endophyte symbiosis.</title>
        <authorList>
            <consortium name="DOE Joint Genome Institute"/>
            <person name="Ke Y.-H."/>
            <person name="Bonito G."/>
            <person name="Liao H.-L."/>
            <person name="Looney B."/>
            <person name="Rojas-Flechas A."/>
            <person name="Nash J."/>
            <person name="Hameed K."/>
            <person name="Schadt C."/>
            <person name="Martin F."/>
            <person name="Crous P.W."/>
            <person name="Miettinen O."/>
            <person name="Magnuson J.K."/>
            <person name="Labbe J."/>
            <person name="Jacobson D."/>
            <person name="Doktycz M.J."/>
            <person name="Veneault-Fourrey C."/>
            <person name="Kuo A."/>
            <person name="Mondo S."/>
            <person name="Calhoun S."/>
            <person name="Riley R."/>
            <person name="Ohm R."/>
            <person name="LaButti K."/>
            <person name="Andreopoulos B."/>
            <person name="Pangilinan J."/>
            <person name="Nolan M."/>
            <person name="Tritt A."/>
            <person name="Clum A."/>
            <person name="Lipzen A."/>
            <person name="Daum C."/>
            <person name="Barry K."/>
            <person name="Grigoriev I.V."/>
            <person name="Vilgalys R."/>
        </authorList>
    </citation>
    <scope>NUCLEOTIDE SEQUENCE</scope>
    <source>
        <strain evidence="7">PMI_201</strain>
    </source>
</reference>
<proteinExistence type="predicted"/>
<keyword evidence="4 6" id="KW-0472">Membrane</keyword>
<organism evidence="7 8">
    <name type="scientific">Talaromyces proteolyticus</name>
    <dbReference type="NCBI Taxonomy" id="1131652"/>
    <lineage>
        <taxon>Eukaryota</taxon>
        <taxon>Fungi</taxon>
        <taxon>Dikarya</taxon>
        <taxon>Ascomycota</taxon>
        <taxon>Pezizomycotina</taxon>
        <taxon>Eurotiomycetes</taxon>
        <taxon>Eurotiomycetidae</taxon>
        <taxon>Eurotiales</taxon>
        <taxon>Trichocomaceae</taxon>
        <taxon>Talaromyces</taxon>
        <taxon>Talaromyces sect. Bacilispori</taxon>
    </lineage>
</organism>
<dbReference type="RefSeq" id="XP_046076325.1">
    <property type="nucleotide sequence ID" value="XM_046219761.1"/>
</dbReference>
<feature type="transmembrane region" description="Helical" evidence="6">
    <location>
        <begin position="273"/>
        <end position="293"/>
    </location>
</feature>
<keyword evidence="2 6" id="KW-0812">Transmembrane</keyword>
<dbReference type="GeneID" id="70250048"/>
<feature type="transmembrane region" description="Helical" evidence="6">
    <location>
        <begin position="108"/>
        <end position="128"/>
    </location>
</feature>
<gene>
    <name evidence="7" type="ORF">BGW36DRAFT_422875</name>
</gene>
<dbReference type="EMBL" id="JAJTJA010000002">
    <property type="protein sequence ID" value="KAH8703307.1"/>
    <property type="molecule type" value="Genomic_DNA"/>
</dbReference>
<dbReference type="GO" id="GO:0016020">
    <property type="term" value="C:membrane"/>
    <property type="evidence" value="ECO:0007669"/>
    <property type="project" value="UniProtKB-SubCell"/>
</dbReference>
<sequence>MSATTATTTTTSSTTTASATCVSMAPGKDGYLPPEACDSLLLYVPSFAAAVLFVVLFGLTTIAHIAQGVAYKKPFTWVITMGAIWEIGAMVMAALLAKHQNSDTYDTVHQVLFLLAPLWINAFLYMTLGRMVWFFDETKRLGGLSAQRFGSLFVWLDVISFLVQAAGALLSSSKDASDSTVQLGLHLYMAGIGIQEFFIVCFTGLLVILHRRLIRQEQRGVMLERLNNGTLRWRWLFYGMYFALAMITIRIIFRLAEYARGTDVNNPVLTHEAYVYVFDATPMFLALVALNILHPGRILSGPDASWPRLSRKEKKELKRQRKAEKKARKDGLLYTKTTDNDSNHSAEELTAPAAVEQHPFNDLRSQEEGGFQHHASRYDAETAFYPLNDNEHYSSARWNSYASYNNTRA</sequence>
<evidence type="ECO:0000256" key="6">
    <source>
        <dbReference type="SAM" id="Phobius"/>
    </source>
</evidence>
<feature type="region of interest" description="Disordered" evidence="5">
    <location>
        <begin position="310"/>
        <end position="374"/>
    </location>
</feature>
<evidence type="ECO:0000313" key="8">
    <source>
        <dbReference type="Proteomes" id="UP001201262"/>
    </source>
</evidence>
<evidence type="ECO:0000313" key="7">
    <source>
        <dbReference type="EMBL" id="KAH8703307.1"/>
    </source>
</evidence>
<feature type="transmembrane region" description="Helical" evidence="6">
    <location>
        <begin position="75"/>
        <end position="96"/>
    </location>
</feature>
<evidence type="ECO:0000256" key="5">
    <source>
        <dbReference type="SAM" id="MobiDB-lite"/>
    </source>
</evidence>
<feature type="transmembrane region" description="Helical" evidence="6">
    <location>
        <begin position="187"/>
        <end position="209"/>
    </location>
</feature>
<dbReference type="Pfam" id="PF04479">
    <property type="entry name" value="RTA1"/>
    <property type="match status" value="1"/>
</dbReference>
<feature type="transmembrane region" description="Helical" evidence="6">
    <location>
        <begin position="43"/>
        <end position="63"/>
    </location>
</feature>
<comment type="subcellular location">
    <subcellularLocation>
        <location evidence="1">Membrane</location>
        <topology evidence="1">Multi-pass membrane protein</topology>
    </subcellularLocation>
</comment>
<feature type="transmembrane region" description="Helical" evidence="6">
    <location>
        <begin position="149"/>
        <end position="167"/>
    </location>
</feature>
<accession>A0AAD4Q248</accession>
<comment type="caution">
    <text evidence="7">The sequence shown here is derived from an EMBL/GenBank/DDBJ whole genome shotgun (WGS) entry which is preliminary data.</text>
</comment>
<keyword evidence="8" id="KW-1185">Reference proteome</keyword>
<evidence type="ECO:0000256" key="2">
    <source>
        <dbReference type="ARBA" id="ARBA00022692"/>
    </source>
</evidence>
<dbReference type="PANTHER" id="PTHR31465:SF15">
    <property type="entry name" value="LIPID TRANSPORTER ATNI-RELATED"/>
    <property type="match status" value="1"/>
</dbReference>
<protein>
    <submittedName>
        <fullName evidence="7">RTA1 like protein-domain-containing protein</fullName>
    </submittedName>
</protein>
<dbReference type="InterPro" id="IPR007568">
    <property type="entry name" value="RTA1"/>
</dbReference>
<feature type="compositionally biased region" description="Basic and acidic residues" evidence="5">
    <location>
        <begin position="359"/>
        <end position="374"/>
    </location>
</feature>
<dbReference type="Proteomes" id="UP001201262">
    <property type="component" value="Unassembled WGS sequence"/>
</dbReference>
<name>A0AAD4Q248_9EURO</name>
<evidence type="ECO:0000256" key="3">
    <source>
        <dbReference type="ARBA" id="ARBA00022989"/>
    </source>
</evidence>
<evidence type="ECO:0000256" key="4">
    <source>
        <dbReference type="ARBA" id="ARBA00023136"/>
    </source>
</evidence>
<dbReference type="AlphaFoldDB" id="A0AAD4Q248"/>